<evidence type="ECO:0000313" key="3">
    <source>
        <dbReference type="Proteomes" id="UP000218824"/>
    </source>
</evidence>
<evidence type="ECO:0000256" key="1">
    <source>
        <dbReference type="SAM" id="Phobius"/>
    </source>
</evidence>
<feature type="transmembrane region" description="Helical" evidence="1">
    <location>
        <begin position="101"/>
        <end position="121"/>
    </location>
</feature>
<dbReference type="EMBL" id="AP014940">
    <property type="protein sequence ID" value="BAV96405.1"/>
    <property type="molecule type" value="Genomic_DNA"/>
</dbReference>
<feature type="transmembrane region" description="Helical" evidence="1">
    <location>
        <begin position="133"/>
        <end position="152"/>
    </location>
</feature>
<dbReference type="KEGG" id="lem:LEN_0918"/>
<dbReference type="AlphaFoldDB" id="A0AAU9ABZ1"/>
<sequence>MGYRGRLAGGREWRDGADIVKYAVQSAGPIGWGLALLAILVLGLAPAAWLLRAQVARAVGARPAFGAALWTVLFGAVLWAMLAVTGLIATNGTALGSGAPFAALAVALSWLALGVGVRLYLPDPAGAKLAWPRALWAALPAVALLWGEAVVLRQALRWFDIG</sequence>
<keyword evidence="1" id="KW-1133">Transmembrane helix</keyword>
<organism evidence="2 3">
    <name type="scientific">Lysobacter enzymogenes</name>
    <dbReference type="NCBI Taxonomy" id="69"/>
    <lineage>
        <taxon>Bacteria</taxon>
        <taxon>Pseudomonadati</taxon>
        <taxon>Pseudomonadota</taxon>
        <taxon>Gammaproteobacteria</taxon>
        <taxon>Lysobacterales</taxon>
        <taxon>Lysobacteraceae</taxon>
        <taxon>Lysobacter</taxon>
    </lineage>
</organism>
<keyword evidence="1" id="KW-0812">Transmembrane</keyword>
<feature type="transmembrane region" description="Helical" evidence="1">
    <location>
        <begin position="30"/>
        <end position="51"/>
    </location>
</feature>
<evidence type="ECO:0000313" key="2">
    <source>
        <dbReference type="EMBL" id="BAV96405.1"/>
    </source>
</evidence>
<gene>
    <name evidence="2" type="ORF">LEN_0918</name>
</gene>
<keyword evidence="1" id="KW-0472">Membrane</keyword>
<feature type="transmembrane region" description="Helical" evidence="1">
    <location>
        <begin position="63"/>
        <end position="89"/>
    </location>
</feature>
<protein>
    <submittedName>
        <fullName evidence="2">Uncharacterized protein</fullName>
    </submittedName>
</protein>
<name>A0AAU9ABZ1_LYSEN</name>
<proteinExistence type="predicted"/>
<reference evidence="2 3" key="1">
    <citation type="journal article" date="2017" name="DNA Res.">
        <title>Complete genome sequence and expression profile of the commercial lytic enzyme producer Lysobacter enzymogenes M497-1.</title>
        <authorList>
            <person name="Takami H."/>
            <person name="Toyoda A."/>
            <person name="Uchiyama I."/>
            <person name="Itoh T."/>
            <person name="Takaki Y."/>
            <person name="Arai W."/>
            <person name="Nishi S."/>
            <person name="Kawai M."/>
            <person name="Shinya K."/>
            <person name="Ikeda H."/>
        </authorList>
    </citation>
    <scope>NUCLEOTIDE SEQUENCE [LARGE SCALE GENOMIC DNA]</scope>
    <source>
        <strain evidence="2 3">M497-1</strain>
    </source>
</reference>
<dbReference type="Proteomes" id="UP000218824">
    <property type="component" value="Chromosome"/>
</dbReference>
<accession>A0AAU9ABZ1</accession>